<dbReference type="AlphaFoldDB" id="F2UN97"/>
<feature type="compositionally biased region" description="Low complexity" evidence="1">
    <location>
        <begin position="283"/>
        <end position="302"/>
    </location>
</feature>
<dbReference type="RefSeq" id="XP_004989544.1">
    <property type="nucleotide sequence ID" value="XM_004989487.1"/>
</dbReference>
<evidence type="ECO:0000313" key="3">
    <source>
        <dbReference type="Proteomes" id="UP000007799"/>
    </source>
</evidence>
<feature type="region of interest" description="Disordered" evidence="1">
    <location>
        <begin position="333"/>
        <end position="365"/>
    </location>
</feature>
<dbReference type="Proteomes" id="UP000007799">
    <property type="component" value="Unassembled WGS sequence"/>
</dbReference>
<keyword evidence="3" id="KW-1185">Reference proteome</keyword>
<feature type="compositionally biased region" description="Polar residues" evidence="1">
    <location>
        <begin position="306"/>
        <end position="315"/>
    </location>
</feature>
<accession>F2UN97</accession>
<proteinExistence type="predicted"/>
<protein>
    <submittedName>
        <fullName evidence="2">Uncharacterized protein</fullName>
    </submittedName>
</protein>
<evidence type="ECO:0000256" key="1">
    <source>
        <dbReference type="SAM" id="MobiDB-lite"/>
    </source>
</evidence>
<gene>
    <name evidence="2" type="ORF">PTSG_12863</name>
</gene>
<dbReference type="EMBL" id="GL832983">
    <property type="protein sequence ID" value="EGD78596.1"/>
    <property type="molecule type" value="Genomic_DNA"/>
</dbReference>
<organism evidence="3">
    <name type="scientific">Salpingoeca rosetta (strain ATCC 50818 / BSB-021)</name>
    <dbReference type="NCBI Taxonomy" id="946362"/>
    <lineage>
        <taxon>Eukaryota</taxon>
        <taxon>Choanoflagellata</taxon>
        <taxon>Craspedida</taxon>
        <taxon>Salpingoecidae</taxon>
        <taxon>Salpingoeca</taxon>
    </lineage>
</organism>
<dbReference type="KEGG" id="sre:PTSG_12863"/>
<reference evidence="2" key="1">
    <citation type="submission" date="2009-08" db="EMBL/GenBank/DDBJ databases">
        <title>Annotation of Salpingoeca rosetta.</title>
        <authorList>
            <consortium name="The Broad Institute Genome Sequencing Platform"/>
            <person name="Russ C."/>
            <person name="Cuomo C."/>
            <person name="Burger G."/>
            <person name="Gray M.W."/>
            <person name="Holland P.W.H."/>
            <person name="King N."/>
            <person name="Lang F.B.F."/>
            <person name="Roger A.J."/>
            <person name="Ruiz-Trillo I."/>
            <person name="Young S.K."/>
            <person name="Zeng Q."/>
            <person name="Gargeya S."/>
            <person name="Alvarado L."/>
            <person name="Berlin A."/>
            <person name="Chapman S.B."/>
            <person name="Chen Z."/>
            <person name="Freedman E."/>
            <person name="Gellesch M."/>
            <person name="Goldberg J."/>
            <person name="Griggs A."/>
            <person name="Gujja S."/>
            <person name="Heilman E."/>
            <person name="Heiman D."/>
            <person name="Howarth C."/>
            <person name="Mehta T."/>
            <person name="Neiman D."/>
            <person name="Pearson M."/>
            <person name="Roberts A."/>
            <person name="Saif S."/>
            <person name="Shea T."/>
            <person name="Shenoy N."/>
            <person name="Sisk P."/>
            <person name="Stolte C."/>
            <person name="Sykes S."/>
            <person name="White J."/>
            <person name="Yandava C."/>
            <person name="Haas B."/>
            <person name="Nusbaum C."/>
            <person name="Birren B."/>
        </authorList>
    </citation>
    <scope>NUCLEOTIDE SEQUENCE [LARGE SCALE GENOMIC DNA]</scope>
    <source>
        <strain evidence="2">ATCC 50818</strain>
    </source>
</reference>
<feature type="region of interest" description="Disordered" evidence="1">
    <location>
        <begin position="283"/>
        <end position="315"/>
    </location>
</feature>
<name>F2UN97_SALR5</name>
<dbReference type="InParanoid" id="F2UN97"/>
<dbReference type="GeneID" id="16070092"/>
<sequence length="392" mass="42880">MRNHLPKLHNGTLCWCARASGLARSAWAIMAAGAIPSLSSTTTCCPTRTCWTGRRSAFAFPEHRLLEVAGVCQDQPFQRRQRVAGVCVCVCVFTARLSRSFSPSLTAITTTTTAAAANTPSTADAAEMCRRRWTRPPPSLAAEHIPQPTNLSPAAAAGGSWLFAAGNRWRQHKLHFRQQQAMHTHKQQDEGNVEDTCHACQVHSPHTWYDRWRMMGGAHMMGWEEQLWTHTSMVMVGTSNHSDAIMCRATSEEGKAAAMNDPSSSSTFPISLFFFFFSSNSARPPSSPSSPSSPSTAQPPSHSGRHQPQSGVRQTLHVSVALTKSVEEAHEAVEPTTMTMTSDGGPCIPSPSNRPTKQPSERAKDTAWQGAVCFHRFHQHHQQQQLMAGCIG</sequence>
<evidence type="ECO:0000313" key="2">
    <source>
        <dbReference type="EMBL" id="EGD78596.1"/>
    </source>
</evidence>